<dbReference type="SUPFAM" id="SSF56059">
    <property type="entry name" value="Glutathione synthetase ATP-binding domain-like"/>
    <property type="match status" value="1"/>
</dbReference>
<dbReference type="InterPro" id="IPR048764">
    <property type="entry name" value="PylC_N"/>
</dbReference>
<dbReference type="Gene3D" id="3.30.470.20">
    <property type="entry name" value="ATP-grasp fold, B domain"/>
    <property type="match status" value="1"/>
</dbReference>
<gene>
    <name evidence="3" type="ORF">HLI_15215</name>
</gene>
<protein>
    <submittedName>
        <fullName evidence="3">Carbamoyl phosphate synthase</fullName>
    </submittedName>
</protein>
<proteinExistence type="predicted"/>
<name>A0A410MFD8_9BACI</name>
<organism evidence="3 4">
    <name type="scientific">Halobacillus litoralis</name>
    <dbReference type="NCBI Taxonomy" id="45668"/>
    <lineage>
        <taxon>Bacteria</taxon>
        <taxon>Bacillati</taxon>
        <taxon>Bacillota</taxon>
        <taxon>Bacilli</taxon>
        <taxon>Bacillales</taxon>
        <taxon>Bacillaceae</taxon>
        <taxon>Halobacillus</taxon>
    </lineage>
</organism>
<dbReference type="EMBL" id="CP026118">
    <property type="protein sequence ID" value="QAS53452.1"/>
    <property type="molecule type" value="Genomic_DNA"/>
</dbReference>
<dbReference type="PROSITE" id="PS50975">
    <property type="entry name" value="ATP_GRASP"/>
    <property type="match status" value="1"/>
</dbReference>
<dbReference type="AlphaFoldDB" id="A0A410MFD8"/>
<dbReference type="NCBIfam" id="NF009406">
    <property type="entry name" value="PRK12767.1-5"/>
    <property type="match status" value="1"/>
</dbReference>
<dbReference type="GO" id="GO:0046872">
    <property type="term" value="F:metal ion binding"/>
    <property type="evidence" value="ECO:0007669"/>
    <property type="project" value="InterPro"/>
</dbReference>
<dbReference type="PANTHER" id="PTHR23132">
    <property type="entry name" value="D-ALANINE--D-ALANINE LIGASE"/>
    <property type="match status" value="1"/>
</dbReference>
<dbReference type="GO" id="GO:0008716">
    <property type="term" value="F:D-alanine-D-alanine ligase activity"/>
    <property type="evidence" value="ECO:0007669"/>
    <property type="project" value="TreeGrafter"/>
</dbReference>
<dbReference type="InterPro" id="IPR011761">
    <property type="entry name" value="ATP-grasp"/>
</dbReference>
<dbReference type="Pfam" id="PF21360">
    <property type="entry name" value="PylC-like_N"/>
    <property type="match status" value="1"/>
</dbReference>
<dbReference type="Gene3D" id="3.30.1490.20">
    <property type="entry name" value="ATP-grasp fold, A domain"/>
    <property type="match status" value="1"/>
</dbReference>
<evidence type="ECO:0000313" key="3">
    <source>
        <dbReference type="EMBL" id="QAS53452.1"/>
    </source>
</evidence>
<keyword evidence="1" id="KW-0547">Nucleotide-binding</keyword>
<dbReference type="Proteomes" id="UP000287756">
    <property type="component" value="Chromosome"/>
</dbReference>
<dbReference type="GO" id="GO:0005524">
    <property type="term" value="F:ATP binding"/>
    <property type="evidence" value="ECO:0007669"/>
    <property type="project" value="UniProtKB-UniRule"/>
</dbReference>
<dbReference type="InterPro" id="IPR003806">
    <property type="entry name" value="ATP-grasp_PylC-type"/>
</dbReference>
<keyword evidence="1" id="KW-0067">ATP-binding</keyword>
<evidence type="ECO:0000256" key="1">
    <source>
        <dbReference type="PROSITE-ProRule" id="PRU00409"/>
    </source>
</evidence>
<dbReference type="PANTHER" id="PTHR23132:SF14">
    <property type="entry name" value="ATP-GRASP DOMAIN-CONTAINING PROTEIN"/>
    <property type="match status" value="1"/>
</dbReference>
<dbReference type="Pfam" id="PF02655">
    <property type="entry name" value="ATP-grasp_3"/>
    <property type="match status" value="1"/>
</dbReference>
<dbReference type="Gene3D" id="3.40.50.20">
    <property type="match status" value="1"/>
</dbReference>
<evidence type="ECO:0000313" key="4">
    <source>
        <dbReference type="Proteomes" id="UP000287756"/>
    </source>
</evidence>
<evidence type="ECO:0000259" key="2">
    <source>
        <dbReference type="PROSITE" id="PS50975"/>
    </source>
</evidence>
<dbReference type="InterPro" id="IPR013815">
    <property type="entry name" value="ATP_grasp_subdomain_1"/>
</dbReference>
<dbReference type="KEGG" id="hli:HLI_15215"/>
<reference evidence="3 4" key="1">
    <citation type="submission" date="2018-01" db="EMBL/GenBank/DDBJ databases">
        <title>The whole genome sequencing and assembly of Halobacillus litoralis ERB031 strain.</title>
        <authorList>
            <person name="Lee S.-J."/>
            <person name="Park M.-K."/>
            <person name="Kim J.-Y."/>
            <person name="Lee Y.-J."/>
            <person name="Yi H."/>
            <person name="Bahn Y.-S."/>
            <person name="Kim J.F."/>
            <person name="Lee D.-W."/>
        </authorList>
    </citation>
    <scope>NUCLEOTIDE SEQUENCE [LARGE SCALE GENOMIC DNA]</scope>
    <source>
        <strain evidence="3 4">ERB 031</strain>
    </source>
</reference>
<sequence length="323" mass="36641">MVNVLVCSAGRRVKVVQYLRQNINKSGGKVITVDCNVNAPALYFGDEFDIIPQIDNEEYLASIIAVCKKYKIKGILSLIDPELEMLAKNKKIFDEIGVTLVLSPLDVIQYCYDKQETYNYLTTLGIPAIPTFSSLKTVTSLIERKELSFPLVVKPGKGSASIGINIVNNKIALKNAFSEGDDLIIQPFYKDLEFGIDVYVDLISGDLVDMFIKEKVKMRSGETDKAISVHNIEIETLVKKFISRTGFVGPIDIDCFKYKGNYYISEINPRFGGGYPHAQEMGCDFMDYINNNLIGKENKPYTNYRYEEDFVMMKYDDVFLYKK</sequence>
<dbReference type="OrthoDB" id="9803907at2"/>
<accession>A0A410MFD8</accession>
<feature type="domain" description="ATP-grasp" evidence="2">
    <location>
        <begin position="118"/>
        <end position="294"/>
    </location>
</feature>